<dbReference type="AlphaFoldDB" id="A0A9N8ML47"/>
<keyword evidence="3" id="KW-1185">Reference proteome</keyword>
<dbReference type="EMBL" id="CAJNAS010000003">
    <property type="protein sequence ID" value="CAE6872625.1"/>
    <property type="molecule type" value="Genomic_DNA"/>
</dbReference>
<evidence type="ECO:0000313" key="3">
    <source>
        <dbReference type="Proteomes" id="UP000675121"/>
    </source>
</evidence>
<name>A0A9N8ML47_9BURK</name>
<evidence type="ECO:0000313" key="2">
    <source>
        <dbReference type="EMBL" id="CAE6872625.1"/>
    </source>
</evidence>
<keyword evidence="1" id="KW-1133">Transmembrane helix</keyword>
<reference evidence="2" key="1">
    <citation type="submission" date="2021-02" db="EMBL/GenBank/DDBJ databases">
        <authorList>
            <person name="Vanwijnsberghe S."/>
        </authorList>
    </citation>
    <scope>NUCLEOTIDE SEQUENCE</scope>
    <source>
        <strain evidence="2">R-70211</strain>
    </source>
</reference>
<gene>
    <name evidence="2" type="ORF">R70211_01378</name>
</gene>
<keyword evidence="1" id="KW-0812">Transmembrane</keyword>
<protein>
    <submittedName>
        <fullName evidence="2">Uncharacterized protein</fullName>
    </submittedName>
</protein>
<dbReference type="Proteomes" id="UP000675121">
    <property type="component" value="Unassembled WGS sequence"/>
</dbReference>
<proteinExistence type="predicted"/>
<comment type="caution">
    <text evidence="2">The sequence shown here is derived from an EMBL/GenBank/DDBJ whole genome shotgun (WGS) entry which is preliminary data.</text>
</comment>
<keyword evidence="1" id="KW-0472">Membrane</keyword>
<sequence>MNCYRRLGESLLRFASSQKNVDRVAIWLGGTVAVLASMLAGAIAIMLLLR</sequence>
<organism evidence="2 3">
    <name type="scientific">Paraburkholderia domus</name>
    <dbReference type="NCBI Taxonomy" id="2793075"/>
    <lineage>
        <taxon>Bacteria</taxon>
        <taxon>Pseudomonadati</taxon>
        <taxon>Pseudomonadota</taxon>
        <taxon>Betaproteobacteria</taxon>
        <taxon>Burkholderiales</taxon>
        <taxon>Burkholderiaceae</taxon>
        <taxon>Paraburkholderia</taxon>
    </lineage>
</organism>
<accession>A0A9N8ML47</accession>
<feature type="transmembrane region" description="Helical" evidence="1">
    <location>
        <begin position="24"/>
        <end position="49"/>
    </location>
</feature>
<evidence type="ECO:0000256" key="1">
    <source>
        <dbReference type="SAM" id="Phobius"/>
    </source>
</evidence>